<dbReference type="InterPro" id="IPR029069">
    <property type="entry name" value="HotDog_dom_sf"/>
</dbReference>
<dbReference type="EMBL" id="RKRK01000003">
    <property type="protein sequence ID" value="RPF56508.1"/>
    <property type="molecule type" value="Genomic_DNA"/>
</dbReference>
<name>A0A3N5C300_9BACL</name>
<dbReference type="CDD" id="cd03442">
    <property type="entry name" value="BFIT_BACH"/>
    <property type="match status" value="1"/>
</dbReference>
<evidence type="ECO:0000256" key="3">
    <source>
        <dbReference type="PROSITE-ProRule" id="PRU01106"/>
    </source>
</evidence>
<dbReference type="PANTHER" id="PTHR11049:SF24">
    <property type="entry name" value="CYTOSOLIC ACYL COENZYME A THIOESTER HYDROLASE"/>
    <property type="match status" value="1"/>
</dbReference>
<comment type="caution">
    <text evidence="5">The sequence shown here is derived from an EMBL/GenBank/DDBJ whole genome shotgun (WGS) entry which is preliminary data.</text>
</comment>
<dbReference type="GO" id="GO:0005829">
    <property type="term" value="C:cytosol"/>
    <property type="evidence" value="ECO:0007669"/>
    <property type="project" value="TreeGrafter"/>
</dbReference>
<evidence type="ECO:0000313" key="6">
    <source>
        <dbReference type="Proteomes" id="UP000277108"/>
    </source>
</evidence>
<dbReference type="InterPro" id="IPR033120">
    <property type="entry name" value="HOTDOG_ACOT"/>
</dbReference>
<feature type="domain" description="HotDog ACOT-type" evidence="4">
    <location>
        <begin position="8"/>
        <end position="120"/>
    </location>
</feature>
<dbReference type="Proteomes" id="UP000277108">
    <property type="component" value="Unassembled WGS sequence"/>
</dbReference>
<evidence type="ECO:0000259" key="4">
    <source>
        <dbReference type="PROSITE" id="PS51770"/>
    </source>
</evidence>
<sequence>MENKVPMSKSKSIKSTQVFPEHTNHLNTMFGGKIMANMDEVAAITAMKHSGINCVTASIDSIDFIKPIRTGDIVTYEGVVSYVGRSSMEICVQIRVDDPKDHKSSLAALSFLTFVAINDDGTKRQLPKVYPETEVEKWLYETSEARVNTRQDRRIQTKGTIKYLTKFMENN</sequence>
<dbReference type="GO" id="GO:0009062">
    <property type="term" value="P:fatty acid catabolic process"/>
    <property type="evidence" value="ECO:0007669"/>
    <property type="project" value="TreeGrafter"/>
</dbReference>
<accession>A0A3N5C300</accession>
<dbReference type="GO" id="GO:0052816">
    <property type="term" value="F:long-chain fatty acyl-CoA hydrolase activity"/>
    <property type="evidence" value="ECO:0007669"/>
    <property type="project" value="TreeGrafter"/>
</dbReference>
<organism evidence="5 6">
    <name type="scientific">Abyssicoccus albus</name>
    <dbReference type="NCBI Taxonomy" id="1817405"/>
    <lineage>
        <taxon>Bacteria</taxon>
        <taxon>Bacillati</taxon>
        <taxon>Bacillota</taxon>
        <taxon>Bacilli</taxon>
        <taxon>Bacillales</taxon>
        <taxon>Abyssicoccaceae</taxon>
    </lineage>
</organism>
<dbReference type="AlphaFoldDB" id="A0A3N5C300"/>
<dbReference type="SUPFAM" id="SSF54637">
    <property type="entry name" value="Thioesterase/thiol ester dehydrase-isomerase"/>
    <property type="match status" value="1"/>
</dbReference>
<evidence type="ECO:0000256" key="1">
    <source>
        <dbReference type="ARBA" id="ARBA00010458"/>
    </source>
</evidence>
<dbReference type="PANTHER" id="PTHR11049">
    <property type="entry name" value="ACYL COENZYME A THIOESTER HYDROLASE"/>
    <property type="match status" value="1"/>
</dbReference>
<dbReference type="PROSITE" id="PS51770">
    <property type="entry name" value="HOTDOG_ACOT"/>
    <property type="match status" value="1"/>
</dbReference>
<reference evidence="5 6" key="1">
    <citation type="submission" date="2018-11" db="EMBL/GenBank/DDBJ databases">
        <title>Genomic Encyclopedia of Type Strains, Phase IV (KMG-IV): sequencing the most valuable type-strain genomes for metagenomic binning, comparative biology and taxonomic classification.</title>
        <authorList>
            <person name="Goeker M."/>
        </authorList>
    </citation>
    <scope>NUCLEOTIDE SEQUENCE [LARGE SCALE GENOMIC DNA]</scope>
    <source>
        <strain evidence="5 6">DSM 29158</strain>
    </source>
</reference>
<dbReference type="RefSeq" id="WP_170152784.1">
    <property type="nucleotide sequence ID" value="NZ_RKRK01000003.1"/>
</dbReference>
<dbReference type="InterPro" id="IPR006683">
    <property type="entry name" value="Thioestr_dom"/>
</dbReference>
<dbReference type="GO" id="GO:0006637">
    <property type="term" value="P:acyl-CoA metabolic process"/>
    <property type="evidence" value="ECO:0007669"/>
    <property type="project" value="TreeGrafter"/>
</dbReference>
<proteinExistence type="inferred from homology"/>
<keyword evidence="6" id="KW-1185">Reference proteome</keyword>
<protein>
    <submittedName>
        <fullName evidence="5">Acyl-CoA hydrolase</fullName>
    </submittedName>
</protein>
<keyword evidence="2 3" id="KW-0378">Hydrolase</keyword>
<dbReference type="InterPro" id="IPR040170">
    <property type="entry name" value="Cytosol_ACT"/>
</dbReference>
<evidence type="ECO:0000256" key="2">
    <source>
        <dbReference type="ARBA" id="ARBA00022801"/>
    </source>
</evidence>
<gene>
    <name evidence="5" type="ORF">EDD62_1145</name>
</gene>
<dbReference type="Pfam" id="PF03061">
    <property type="entry name" value="4HBT"/>
    <property type="match status" value="1"/>
</dbReference>
<dbReference type="Gene3D" id="3.10.129.10">
    <property type="entry name" value="Hotdog Thioesterase"/>
    <property type="match status" value="1"/>
</dbReference>
<evidence type="ECO:0000313" key="5">
    <source>
        <dbReference type="EMBL" id="RPF56508.1"/>
    </source>
</evidence>
<comment type="similarity">
    <text evidence="1">Belongs to the acyl coenzyme A hydrolase family.</text>
</comment>